<proteinExistence type="predicted"/>
<sequence>MVNVIDIDPDKQCLMDAKSLASLVWAVADRHGRKPNTYDESEYRAALIVCVRIAQREGRETTTKIVATPEIGTIDRSGRYSQSRWTSEQRSVKLRRYTSIDPVQQRKVYYVDHRGRARTSSPR</sequence>
<evidence type="ECO:0000313" key="1">
    <source>
        <dbReference type="EMBL" id="KAI9563150.1"/>
    </source>
</evidence>
<dbReference type="EMBL" id="WJBH02000002">
    <property type="protein sequence ID" value="KAI9563150.1"/>
    <property type="molecule type" value="Genomic_DNA"/>
</dbReference>
<keyword evidence="2" id="KW-1185">Reference proteome</keyword>
<dbReference type="AlphaFoldDB" id="A0AAD5LJI1"/>
<dbReference type="Proteomes" id="UP000820818">
    <property type="component" value="Linkage Group LG2"/>
</dbReference>
<accession>A0AAD5LJI1</accession>
<name>A0AAD5LJI1_9CRUS</name>
<evidence type="ECO:0000313" key="2">
    <source>
        <dbReference type="Proteomes" id="UP000820818"/>
    </source>
</evidence>
<gene>
    <name evidence="1" type="ORF">GHT06_010608</name>
</gene>
<reference evidence="1 2" key="1">
    <citation type="submission" date="2022-05" db="EMBL/GenBank/DDBJ databases">
        <title>A multi-omics perspective on studying reproductive biology in Daphnia sinensis.</title>
        <authorList>
            <person name="Jia J."/>
        </authorList>
    </citation>
    <scope>NUCLEOTIDE SEQUENCE [LARGE SCALE GENOMIC DNA]</scope>
    <source>
        <strain evidence="1 2">WSL</strain>
    </source>
</reference>
<protein>
    <submittedName>
        <fullName evidence="1">Uncharacterized protein</fullName>
    </submittedName>
</protein>
<comment type="caution">
    <text evidence="1">The sequence shown here is derived from an EMBL/GenBank/DDBJ whole genome shotgun (WGS) entry which is preliminary data.</text>
</comment>
<organism evidence="1 2">
    <name type="scientific">Daphnia sinensis</name>
    <dbReference type="NCBI Taxonomy" id="1820382"/>
    <lineage>
        <taxon>Eukaryota</taxon>
        <taxon>Metazoa</taxon>
        <taxon>Ecdysozoa</taxon>
        <taxon>Arthropoda</taxon>
        <taxon>Crustacea</taxon>
        <taxon>Branchiopoda</taxon>
        <taxon>Diplostraca</taxon>
        <taxon>Cladocera</taxon>
        <taxon>Anomopoda</taxon>
        <taxon>Daphniidae</taxon>
        <taxon>Daphnia</taxon>
        <taxon>Daphnia similis group</taxon>
    </lineage>
</organism>